<evidence type="ECO:0000256" key="1">
    <source>
        <dbReference type="SAM" id="Phobius"/>
    </source>
</evidence>
<dbReference type="EMBL" id="JBBPCC010000001">
    <property type="protein sequence ID" value="MEK8126421.1"/>
    <property type="molecule type" value="Genomic_DNA"/>
</dbReference>
<accession>A0ABU9DDT1</accession>
<keyword evidence="1" id="KW-0472">Membrane</keyword>
<reference evidence="2 3" key="1">
    <citation type="submission" date="2024-04" db="EMBL/GenBank/DDBJ databases">
        <title>draft genome sequnece of Paenibacillus filicis.</title>
        <authorList>
            <person name="Kim D.-U."/>
        </authorList>
    </citation>
    <scope>NUCLEOTIDE SEQUENCE [LARGE SCALE GENOMIC DNA]</scope>
    <source>
        <strain evidence="2 3">KACC14197</strain>
    </source>
</reference>
<feature type="transmembrane region" description="Helical" evidence="1">
    <location>
        <begin position="119"/>
        <end position="139"/>
    </location>
</feature>
<feature type="transmembrane region" description="Helical" evidence="1">
    <location>
        <begin position="145"/>
        <end position="165"/>
    </location>
</feature>
<evidence type="ECO:0000313" key="2">
    <source>
        <dbReference type="EMBL" id="MEK8126421.1"/>
    </source>
</evidence>
<evidence type="ECO:0000313" key="3">
    <source>
        <dbReference type="Proteomes" id="UP001469365"/>
    </source>
</evidence>
<gene>
    <name evidence="2" type="ORF">WMW72_00675</name>
</gene>
<feature type="transmembrane region" description="Helical" evidence="1">
    <location>
        <begin position="37"/>
        <end position="59"/>
    </location>
</feature>
<dbReference type="Proteomes" id="UP001469365">
    <property type="component" value="Unassembled WGS sequence"/>
</dbReference>
<comment type="caution">
    <text evidence="2">The sequence shown here is derived from an EMBL/GenBank/DDBJ whole genome shotgun (WGS) entry which is preliminary data.</text>
</comment>
<keyword evidence="1" id="KW-0812">Transmembrane</keyword>
<proteinExistence type="predicted"/>
<organism evidence="2 3">
    <name type="scientific">Paenibacillus filicis</name>
    <dbReference type="NCBI Taxonomy" id="669464"/>
    <lineage>
        <taxon>Bacteria</taxon>
        <taxon>Bacillati</taxon>
        <taxon>Bacillota</taxon>
        <taxon>Bacilli</taxon>
        <taxon>Bacillales</taxon>
        <taxon>Paenibacillaceae</taxon>
        <taxon>Paenibacillus</taxon>
    </lineage>
</organism>
<feature type="transmembrane region" description="Helical" evidence="1">
    <location>
        <begin position="79"/>
        <end position="98"/>
    </location>
</feature>
<keyword evidence="1" id="KW-1133">Transmembrane helix</keyword>
<keyword evidence="3" id="KW-1185">Reference proteome</keyword>
<name>A0ABU9DDT1_9BACL</name>
<protein>
    <submittedName>
        <fullName evidence="2">Uncharacterized protein</fullName>
    </submittedName>
</protein>
<dbReference type="RefSeq" id="WP_341413479.1">
    <property type="nucleotide sequence ID" value="NZ_JBBPCC010000001.1"/>
</dbReference>
<sequence>MAVVVQYYQQAHWFGILQPVALTLCYWLIFKFRPFPALLVVLSAFASGGISEVLINWMITGFHLEQAIAIQLTDSSTTALILIFYHTALYFLLHKLRLSFTFKAPSPFLTSAQRKYSGAWRYLATGFVLLHFFMTYALYQYKPLLVPALILCVLIWSVLLFLSYLREMED</sequence>
<feature type="transmembrane region" description="Helical" evidence="1">
    <location>
        <begin position="12"/>
        <end position="30"/>
    </location>
</feature>